<evidence type="ECO:0000313" key="10">
    <source>
        <dbReference type="Proteomes" id="UP000054624"/>
    </source>
</evidence>
<accession>A0A158DMU9</accession>
<evidence type="ECO:0000256" key="7">
    <source>
        <dbReference type="ARBA" id="ARBA00048552"/>
    </source>
</evidence>
<dbReference type="GO" id="GO:0003677">
    <property type="term" value="F:DNA binding"/>
    <property type="evidence" value="ECO:0007669"/>
    <property type="project" value="InterPro"/>
</dbReference>
<keyword evidence="6" id="KW-0804">Transcription</keyword>
<dbReference type="SUPFAM" id="SSF56672">
    <property type="entry name" value="DNA/RNA polymerases"/>
    <property type="match status" value="1"/>
</dbReference>
<keyword evidence="5" id="KW-0548">Nucleotidyltransferase</keyword>
<protein>
    <recommendedName>
        <fullName evidence="2">DNA-directed RNA polymerase</fullName>
        <ecNumber evidence="2">2.7.7.6</ecNumber>
    </recommendedName>
</protein>
<gene>
    <name evidence="9" type="ORF">AWB76_07199</name>
</gene>
<dbReference type="AlphaFoldDB" id="A0A158DMU9"/>
<comment type="similarity">
    <text evidence="1">Belongs to the phage and mitochondrial RNA polymerase family.</text>
</comment>
<evidence type="ECO:0000256" key="4">
    <source>
        <dbReference type="ARBA" id="ARBA00022679"/>
    </source>
</evidence>
<evidence type="ECO:0000256" key="1">
    <source>
        <dbReference type="ARBA" id="ARBA00009493"/>
    </source>
</evidence>
<dbReference type="EC" id="2.7.7.6" evidence="2"/>
<keyword evidence="3" id="KW-0240">DNA-directed RNA polymerase</keyword>
<sequence length="835" mass="92082">MNLIDQQILDTIDLDYTRQAELEQSMIERGAQRYADNNERALHAGDIARNQNKLFTSAFQKAVVAFAAAAAEASAKRGRPAAHVPALNSVDHELLTAITLRTLFNGAAIDRSVTDMAHSIGFEVEAEMACLKLAEQAKATNDKELKKLVGRKVTSARVGARKGEDLLEAAGEERTPDEFIKIGLNLINIALPAMDMFDMVEGDSFSGASTLKFTEAAQSEMDGMAEIQQWMHPVYQPMVTRPNPWTAMDTGAYNDARVAKTVPLMATPNKKIRKLVDEAAKAGAPFVRALNAVQDVPLQLNAKVLEVLEHCFSNGIAVGKVPGKPVEIAKDEDPKKAMQMRKDNGAIRAKRNAIRAAIAEAKQYVGNPFYQPHTLDWRGRVYARPGLNHQRADFAKGMYELARGEVLNEDGVYWLKWHVATTGAFKVEGLAMDKASHDRRVQWTDENLPTVRAVAEDPLASLELWRKADSPFCFLAACLALDAYLKDPTGYVCHIPVAVDGSCSGLQHFSALLRDPEGGSYVNLLPSDIPQDVYRTVASKVLPLVQADLADPEKAPMAQKWIDYGLDRKVAKRATMTFVYGSRQKGFADQLVEDIIDVEGKGRETFGTEWADQVPAAHYLAAHIMKAVTETVKAAAAAMEWLQKVAGILARHNIPVRWVTPLGLPVENAYHKPNVKQLTMTLWNRSVNVPVRYDPQVVMGYTKELLEHKQRNSIAPNFVHSLDSAHLMAVVLKAVDNGINDFLLIHDSFAALPNQMPKFNVLIRDAFVELYENNEPLEGVLSNAVDDIMALVEKCDSADVMSKLQKSMKDLGKLGIPAKGTLDLEAIRQSPYAFA</sequence>
<evidence type="ECO:0000256" key="3">
    <source>
        <dbReference type="ARBA" id="ARBA00022478"/>
    </source>
</evidence>
<dbReference type="InterPro" id="IPR029262">
    <property type="entry name" value="RPOL_N"/>
</dbReference>
<evidence type="ECO:0000256" key="6">
    <source>
        <dbReference type="ARBA" id="ARBA00023163"/>
    </source>
</evidence>
<feature type="domain" description="DNA-directed RNA polymerase N-terminal" evidence="8">
    <location>
        <begin position="17"/>
        <end position="295"/>
    </location>
</feature>
<evidence type="ECO:0000313" key="9">
    <source>
        <dbReference type="EMBL" id="SAK95803.1"/>
    </source>
</evidence>
<evidence type="ECO:0000256" key="2">
    <source>
        <dbReference type="ARBA" id="ARBA00012418"/>
    </source>
</evidence>
<dbReference type="InterPro" id="IPR002092">
    <property type="entry name" value="DNA-dir_Rpol_phage-type"/>
</dbReference>
<proteinExistence type="inferred from homology"/>
<dbReference type="GO" id="GO:0000428">
    <property type="term" value="C:DNA-directed RNA polymerase complex"/>
    <property type="evidence" value="ECO:0007669"/>
    <property type="project" value="UniProtKB-KW"/>
</dbReference>
<dbReference type="STRING" id="1777137.AWB76_07199"/>
<dbReference type="PROSITE" id="PS00900">
    <property type="entry name" value="RNA_POL_PHAGE_1"/>
    <property type="match status" value="1"/>
</dbReference>
<dbReference type="InterPro" id="IPR046950">
    <property type="entry name" value="DNA-dir_Rpol_C_phage-type"/>
</dbReference>
<keyword evidence="4" id="KW-0808">Transferase</keyword>
<dbReference type="PANTHER" id="PTHR10102">
    <property type="entry name" value="DNA-DIRECTED RNA POLYMERASE, MITOCHONDRIAL"/>
    <property type="match status" value="1"/>
</dbReference>
<comment type="catalytic activity">
    <reaction evidence="7">
        <text>RNA(n) + a ribonucleoside 5'-triphosphate = RNA(n+1) + diphosphate</text>
        <dbReference type="Rhea" id="RHEA:21248"/>
        <dbReference type="Rhea" id="RHEA-COMP:14527"/>
        <dbReference type="Rhea" id="RHEA-COMP:17342"/>
        <dbReference type="ChEBI" id="CHEBI:33019"/>
        <dbReference type="ChEBI" id="CHEBI:61557"/>
        <dbReference type="ChEBI" id="CHEBI:140395"/>
        <dbReference type="EC" id="2.7.7.6"/>
    </reaction>
</comment>
<dbReference type="GO" id="GO:0003899">
    <property type="term" value="F:DNA-directed RNA polymerase activity"/>
    <property type="evidence" value="ECO:0007669"/>
    <property type="project" value="UniProtKB-EC"/>
</dbReference>
<dbReference type="Pfam" id="PF00940">
    <property type="entry name" value="RNA_pol"/>
    <property type="match status" value="1"/>
</dbReference>
<dbReference type="InterPro" id="IPR037159">
    <property type="entry name" value="RNA_POL_N_sf"/>
</dbReference>
<name>A0A158DMU9_9BURK</name>
<dbReference type="PANTHER" id="PTHR10102:SF0">
    <property type="entry name" value="DNA-DIRECTED RNA POLYMERASE, MITOCHONDRIAL"/>
    <property type="match status" value="1"/>
</dbReference>
<dbReference type="Gene3D" id="1.10.1320.10">
    <property type="entry name" value="DNA-directed RNA polymerase, N-terminal domain"/>
    <property type="match status" value="1"/>
</dbReference>
<dbReference type="SMART" id="SM01311">
    <property type="entry name" value="RPOL_N"/>
    <property type="match status" value="1"/>
</dbReference>
<dbReference type="RefSeq" id="WP_061164730.1">
    <property type="nucleotide sequence ID" value="NZ_FCOI02000046.1"/>
</dbReference>
<organism evidence="9 10">
    <name type="scientific">Caballeronia temeraria</name>
    <dbReference type="NCBI Taxonomy" id="1777137"/>
    <lineage>
        <taxon>Bacteria</taxon>
        <taxon>Pseudomonadati</taxon>
        <taxon>Pseudomonadota</taxon>
        <taxon>Betaproteobacteria</taxon>
        <taxon>Burkholderiales</taxon>
        <taxon>Burkholderiaceae</taxon>
        <taxon>Caballeronia</taxon>
    </lineage>
</organism>
<reference evidence="10" key="1">
    <citation type="submission" date="2016-01" db="EMBL/GenBank/DDBJ databases">
        <authorList>
            <person name="Peeters Charlotte."/>
        </authorList>
    </citation>
    <scope>NUCLEOTIDE SEQUENCE [LARGE SCALE GENOMIC DNA]</scope>
</reference>
<dbReference type="EMBL" id="FCOI02000046">
    <property type="protein sequence ID" value="SAK95803.1"/>
    <property type="molecule type" value="Genomic_DNA"/>
</dbReference>
<dbReference type="Proteomes" id="UP000054624">
    <property type="component" value="Unassembled WGS sequence"/>
</dbReference>
<evidence type="ECO:0000259" key="8">
    <source>
        <dbReference type="SMART" id="SM01311"/>
    </source>
</evidence>
<evidence type="ECO:0000256" key="5">
    <source>
        <dbReference type="ARBA" id="ARBA00022695"/>
    </source>
</evidence>
<dbReference type="OrthoDB" id="7033456at2"/>
<dbReference type="Gene3D" id="1.10.150.20">
    <property type="entry name" value="5' to 3' exonuclease, C-terminal subdomain"/>
    <property type="match status" value="1"/>
</dbReference>
<dbReference type="GO" id="GO:0006351">
    <property type="term" value="P:DNA-templated transcription"/>
    <property type="evidence" value="ECO:0007669"/>
    <property type="project" value="InterPro"/>
</dbReference>
<keyword evidence="10" id="KW-1185">Reference proteome</keyword>
<dbReference type="InterPro" id="IPR043502">
    <property type="entry name" value="DNA/RNA_pol_sf"/>
</dbReference>
<dbReference type="Gene3D" id="1.10.287.280">
    <property type="match status" value="1"/>
</dbReference>